<comment type="catalytic activity">
    <reaction evidence="2">
        <text>a 3'-end 2',3'-cyclophospho-ribonucleotide-RNA + H2O = a 3'-end 2'-phospho-ribonucleotide-RNA + H(+)</text>
        <dbReference type="Rhea" id="RHEA:11828"/>
        <dbReference type="Rhea" id="RHEA-COMP:10464"/>
        <dbReference type="Rhea" id="RHEA-COMP:17353"/>
        <dbReference type="ChEBI" id="CHEBI:15377"/>
        <dbReference type="ChEBI" id="CHEBI:15378"/>
        <dbReference type="ChEBI" id="CHEBI:83064"/>
        <dbReference type="ChEBI" id="CHEBI:173113"/>
        <dbReference type="EC" id="3.1.4.58"/>
    </reaction>
</comment>
<reference evidence="4" key="1">
    <citation type="submission" date="2020-04" db="EMBL/GenBank/DDBJ databases">
        <authorList>
            <person name="Zhang T."/>
        </authorList>
    </citation>
    <scope>NUCLEOTIDE SEQUENCE</scope>
    <source>
        <strain evidence="4">HKST-UBA03</strain>
    </source>
</reference>
<dbReference type="InterPro" id="IPR009097">
    <property type="entry name" value="Cyclic_Pdiesterase"/>
</dbReference>
<comment type="similarity">
    <text evidence="2">Belongs to the 2H phosphoesterase superfamily. ThpR family.</text>
</comment>
<sequence length="183" mass="20553">MPQNKRLFVAGILPPALMQNLFLIQNHIVARLSDVELKMVPRDNFHVTLEFLGPTKPRDESEIVGAIMSITSSHKPLRLTLKGISIYLANLMLEFETTDEYSSLVQKIREIINEETSLSLIQRDIPPHITIARLINDKEIQTNGLNIEIPTVEIKEIGLYSSTLNNGAPPSYELIHSSRLGEG</sequence>
<evidence type="ECO:0000256" key="1">
    <source>
        <dbReference type="ARBA" id="ARBA00022801"/>
    </source>
</evidence>
<dbReference type="Pfam" id="PF02834">
    <property type="entry name" value="LigT_PEase"/>
    <property type="match status" value="1"/>
</dbReference>
<dbReference type="PANTHER" id="PTHR35561:SF1">
    <property type="entry name" value="RNA 2',3'-CYCLIC PHOSPHODIESTERASE"/>
    <property type="match status" value="1"/>
</dbReference>
<dbReference type="GO" id="GO:0004113">
    <property type="term" value="F:2',3'-cyclic-nucleotide 3'-phosphodiesterase activity"/>
    <property type="evidence" value="ECO:0007669"/>
    <property type="project" value="InterPro"/>
</dbReference>
<comment type="caution">
    <text evidence="4">The sequence shown here is derived from an EMBL/GenBank/DDBJ whole genome shotgun (WGS) entry which is preliminary data.</text>
</comment>
<feature type="active site" description="Proton donor" evidence="2">
    <location>
        <position position="46"/>
    </location>
</feature>
<dbReference type="AlphaFoldDB" id="A0A955LK22"/>
<dbReference type="EC" id="3.1.4.58" evidence="2"/>
<organism evidence="4 5">
    <name type="scientific">candidate division WWE3 bacterium</name>
    <dbReference type="NCBI Taxonomy" id="2053526"/>
    <lineage>
        <taxon>Bacteria</taxon>
        <taxon>Katanobacteria</taxon>
    </lineage>
</organism>
<keyword evidence="1 2" id="KW-0378">Hydrolase</keyword>
<dbReference type="InterPro" id="IPR014051">
    <property type="entry name" value="Phosphoesterase_HXTX"/>
</dbReference>
<dbReference type="PANTHER" id="PTHR35561">
    <property type="entry name" value="RNA 2',3'-CYCLIC PHOSPHODIESTERASE"/>
    <property type="match status" value="1"/>
</dbReference>
<feature type="short sequence motif" description="HXTX 2" evidence="2">
    <location>
        <begin position="128"/>
        <end position="131"/>
    </location>
</feature>
<dbReference type="Proteomes" id="UP000751518">
    <property type="component" value="Unassembled WGS sequence"/>
</dbReference>
<dbReference type="Gene3D" id="3.90.1140.10">
    <property type="entry name" value="Cyclic phosphodiesterase"/>
    <property type="match status" value="1"/>
</dbReference>
<evidence type="ECO:0000259" key="3">
    <source>
        <dbReference type="Pfam" id="PF02834"/>
    </source>
</evidence>
<name>A0A955LK22_UNCKA</name>
<dbReference type="InterPro" id="IPR004175">
    <property type="entry name" value="RNA_CPDase"/>
</dbReference>
<proteinExistence type="inferred from homology"/>
<dbReference type="NCBIfam" id="TIGR02258">
    <property type="entry name" value="2_5_ligase"/>
    <property type="match status" value="1"/>
</dbReference>
<feature type="short sequence motif" description="HXTX 1" evidence="2">
    <location>
        <begin position="46"/>
        <end position="49"/>
    </location>
</feature>
<evidence type="ECO:0000256" key="2">
    <source>
        <dbReference type="HAMAP-Rule" id="MF_01940"/>
    </source>
</evidence>
<feature type="domain" description="Phosphoesterase HXTX" evidence="3">
    <location>
        <begin position="14"/>
        <end position="87"/>
    </location>
</feature>
<dbReference type="SUPFAM" id="SSF55144">
    <property type="entry name" value="LigT-like"/>
    <property type="match status" value="1"/>
</dbReference>
<evidence type="ECO:0000313" key="5">
    <source>
        <dbReference type="Proteomes" id="UP000751518"/>
    </source>
</evidence>
<dbReference type="HAMAP" id="MF_01940">
    <property type="entry name" value="RNA_CPDase"/>
    <property type="match status" value="1"/>
</dbReference>
<accession>A0A955LK22</accession>
<protein>
    <recommendedName>
        <fullName evidence="2">RNA 2',3'-cyclic phosphodiesterase</fullName>
        <shortName evidence="2">RNA 2',3'-CPDase</shortName>
        <ecNumber evidence="2">3.1.4.58</ecNumber>
    </recommendedName>
</protein>
<reference evidence="4" key="2">
    <citation type="journal article" date="2021" name="Microbiome">
        <title>Successional dynamics and alternative stable states in a saline activated sludge microbial community over 9 years.</title>
        <authorList>
            <person name="Wang Y."/>
            <person name="Ye J."/>
            <person name="Ju F."/>
            <person name="Liu L."/>
            <person name="Boyd J.A."/>
            <person name="Deng Y."/>
            <person name="Parks D.H."/>
            <person name="Jiang X."/>
            <person name="Yin X."/>
            <person name="Woodcroft B.J."/>
            <person name="Tyson G.W."/>
            <person name="Hugenholtz P."/>
            <person name="Polz M.F."/>
            <person name="Zhang T."/>
        </authorList>
    </citation>
    <scope>NUCLEOTIDE SEQUENCE</scope>
    <source>
        <strain evidence="4">HKST-UBA03</strain>
    </source>
</reference>
<comment type="function">
    <text evidence="2">Hydrolyzes RNA 2',3'-cyclic phosphodiester to an RNA 2'-phosphomonoester.</text>
</comment>
<dbReference type="GO" id="GO:0008664">
    <property type="term" value="F:RNA 2',3'-cyclic 3'-phosphodiesterase activity"/>
    <property type="evidence" value="ECO:0007669"/>
    <property type="project" value="UniProtKB-EC"/>
</dbReference>
<feature type="active site" description="Proton acceptor" evidence="2">
    <location>
        <position position="128"/>
    </location>
</feature>
<dbReference type="EMBL" id="JAGQKZ010000005">
    <property type="protein sequence ID" value="MCA9391771.1"/>
    <property type="molecule type" value="Genomic_DNA"/>
</dbReference>
<gene>
    <name evidence="4" type="primary">thpR</name>
    <name evidence="4" type="ORF">KC614_01015</name>
</gene>
<evidence type="ECO:0000313" key="4">
    <source>
        <dbReference type="EMBL" id="MCA9391771.1"/>
    </source>
</evidence>